<dbReference type="InterPro" id="IPR004398">
    <property type="entry name" value="RNA_MeTrfase_RsmD"/>
</dbReference>
<dbReference type="GO" id="GO:0003676">
    <property type="term" value="F:nucleic acid binding"/>
    <property type="evidence" value="ECO:0007669"/>
    <property type="project" value="InterPro"/>
</dbReference>
<dbReference type="GO" id="GO:0008168">
    <property type="term" value="F:methyltransferase activity"/>
    <property type="evidence" value="ECO:0007669"/>
    <property type="project" value="UniProtKB-KW"/>
</dbReference>
<organism evidence="3">
    <name type="scientific">marine metagenome</name>
    <dbReference type="NCBI Taxonomy" id="408172"/>
    <lineage>
        <taxon>unclassified sequences</taxon>
        <taxon>metagenomes</taxon>
        <taxon>ecological metagenomes</taxon>
    </lineage>
</organism>
<evidence type="ECO:0000256" key="2">
    <source>
        <dbReference type="ARBA" id="ARBA00022679"/>
    </source>
</evidence>
<reference evidence="3" key="1">
    <citation type="submission" date="2018-05" db="EMBL/GenBank/DDBJ databases">
        <authorList>
            <person name="Lanie J.A."/>
            <person name="Ng W.-L."/>
            <person name="Kazmierczak K.M."/>
            <person name="Andrzejewski T.M."/>
            <person name="Davidsen T.M."/>
            <person name="Wayne K.J."/>
            <person name="Tettelin H."/>
            <person name="Glass J.I."/>
            <person name="Rusch D."/>
            <person name="Podicherti R."/>
            <person name="Tsui H.-C.T."/>
            <person name="Winkler M.E."/>
        </authorList>
    </citation>
    <scope>NUCLEOTIDE SEQUENCE</scope>
</reference>
<dbReference type="PANTHER" id="PTHR43542">
    <property type="entry name" value="METHYLTRANSFERASE"/>
    <property type="match status" value="1"/>
</dbReference>
<keyword evidence="2" id="KW-0808">Transferase</keyword>
<dbReference type="NCBIfam" id="TIGR00095">
    <property type="entry name" value="16S rRNA (guanine(966)-N(2))-methyltransferase RsmD"/>
    <property type="match status" value="1"/>
</dbReference>
<dbReference type="SUPFAM" id="SSF53335">
    <property type="entry name" value="S-adenosyl-L-methionine-dependent methyltransferases"/>
    <property type="match status" value="1"/>
</dbReference>
<dbReference type="PIRSF" id="PIRSF004553">
    <property type="entry name" value="CHP00095"/>
    <property type="match status" value="1"/>
</dbReference>
<proteinExistence type="predicted"/>
<keyword evidence="1" id="KW-0489">Methyltransferase</keyword>
<gene>
    <name evidence="3" type="ORF">METZ01_LOCUS45128</name>
</gene>
<dbReference type="GO" id="GO:0031167">
    <property type="term" value="P:rRNA methylation"/>
    <property type="evidence" value="ECO:0007669"/>
    <property type="project" value="InterPro"/>
</dbReference>
<dbReference type="PANTHER" id="PTHR43542:SF1">
    <property type="entry name" value="METHYLTRANSFERASE"/>
    <property type="match status" value="1"/>
</dbReference>
<dbReference type="PROSITE" id="PS00092">
    <property type="entry name" value="N6_MTASE"/>
    <property type="match status" value="1"/>
</dbReference>
<sequence>MRVIGGALKGRRLDTPKWQGLRPTSDRLRETLFNVLGDRVEGVQFIDGFAGTGAVGIEALSRGAAHVTFVETDPRAVRLIKANLRHCALKARYTIVHVAIQRAWRKMENGSSGIIFLDPPYGYADLETVLVGAAGQLAKDGLVVLEHAARRKIDESVDGLCRRRVVSAGDSALSFFDSKV</sequence>
<evidence type="ECO:0008006" key="4">
    <source>
        <dbReference type="Google" id="ProtNLM"/>
    </source>
</evidence>
<dbReference type="AlphaFoldDB" id="A0A381RM26"/>
<evidence type="ECO:0000256" key="1">
    <source>
        <dbReference type="ARBA" id="ARBA00022603"/>
    </source>
</evidence>
<name>A0A381RM26_9ZZZZ</name>
<dbReference type="InterPro" id="IPR002052">
    <property type="entry name" value="DNA_methylase_N6_adenine_CS"/>
</dbReference>
<dbReference type="CDD" id="cd02440">
    <property type="entry name" value="AdoMet_MTases"/>
    <property type="match status" value="1"/>
</dbReference>
<accession>A0A381RM26</accession>
<dbReference type="Pfam" id="PF03602">
    <property type="entry name" value="Cons_hypoth95"/>
    <property type="match status" value="1"/>
</dbReference>
<protein>
    <recommendedName>
        <fullName evidence="4">16S rRNA (Guanine(966)-N(2))-methyltransferase RsmD</fullName>
    </recommendedName>
</protein>
<dbReference type="EMBL" id="UINC01002045">
    <property type="protein sequence ID" value="SUZ92274.1"/>
    <property type="molecule type" value="Genomic_DNA"/>
</dbReference>
<evidence type="ECO:0000313" key="3">
    <source>
        <dbReference type="EMBL" id="SUZ92274.1"/>
    </source>
</evidence>
<dbReference type="Gene3D" id="3.40.50.150">
    <property type="entry name" value="Vaccinia Virus protein VP39"/>
    <property type="match status" value="1"/>
</dbReference>
<dbReference type="InterPro" id="IPR029063">
    <property type="entry name" value="SAM-dependent_MTases_sf"/>
</dbReference>